<comment type="caution">
    <text evidence="3">The sequence shown here is derived from an EMBL/GenBank/DDBJ whole genome shotgun (WGS) entry which is preliminary data.</text>
</comment>
<sequence>MGVSLRVGASEGLAEQVGQGAVDVAFRGLPATARPHGVAAHELARDRLVAVVAPDHPLAGEPAVDLRRVSSEVFVDLSAGTAAAPSPTRPSPPPASAATSPSK</sequence>
<dbReference type="SUPFAM" id="SSF53850">
    <property type="entry name" value="Periplasmic binding protein-like II"/>
    <property type="match status" value="1"/>
</dbReference>
<dbReference type="InterPro" id="IPR005119">
    <property type="entry name" value="LysR_subst-bd"/>
</dbReference>
<reference evidence="3" key="2">
    <citation type="submission" date="2020-09" db="EMBL/GenBank/DDBJ databases">
        <authorList>
            <person name="Sun Q."/>
            <person name="Ohkuma M."/>
        </authorList>
    </citation>
    <scope>NUCLEOTIDE SEQUENCE</scope>
    <source>
        <strain evidence="3">JCM 3172</strain>
    </source>
</reference>
<organism evidence="3 4">
    <name type="scientific">Streptomyces purpureus</name>
    <dbReference type="NCBI Taxonomy" id="1951"/>
    <lineage>
        <taxon>Bacteria</taxon>
        <taxon>Bacillati</taxon>
        <taxon>Actinomycetota</taxon>
        <taxon>Actinomycetes</taxon>
        <taxon>Kitasatosporales</taxon>
        <taxon>Streptomycetaceae</taxon>
        <taxon>Streptomyces</taxon>
    </lineage>
</organism>
<proteinExistence type="predicted"/>
<feature type="region of interest" description="Disordered" evidence="1">
    <location>
        <begin position="79"/>
        <end position="103"/>
    </location>
</feature>
<protein>
    <recommendedName>
        <fullName evidence="2">LysR substrate-binding domain-containing protein</fullName>
    </recommendedName>
</protein>
<gene>
    <name evidence="3" type="ORF">GCM10014713_44770</name>
</gene>
<dbReference type="Pfam" id="PF03466">
    <property type="entry name" value="LysR_substrate"/>
    <property type="match status" value="1"/>
</dbReference>
<keyword evidence="4" id="KW-1185">Reference proteome</keyword>
<evidence type="ECO:0000313" key="3">
    <source>
        <dbReference type="EMBL" id="GGT45915.1"/>
    </source>
</evidence>
<name>A0A918LT75_9ACTN</name>
<feature type="domain" description="LysR substrate-binding" evidence="2">
    <location>
        <begin position="3"/>
        <end position="81"/>
    </location>
</feature>
<reference evidence="3" key="1">
    <citation type="journal article" date="2014" name="Int. J. Syst. Evol. Microbiol.">
        <title>Complete genome sequence of Corynebacterium casei LMG S-19264T (=DSM 44701T), isolated from a smear-ripened cheese.</title>
        <authorList>
            <consortium name="US DOE Joint Genome Institute (JGI-PGF)"/>
            <person name="Walter F."/>
            <person name="Albersmeier A."/>
            <person name="Kalinowski J."/>
            <person name="Ruckert C."/>
        </authorList>
    </citation>
    <scope>NUCLEOTIDE SEQUENCE</scope>
    <source>
        <strain evidence="3">JCM 3172</strain>
    </source>
</reference>
<dbReference type="Gene3D" id="3.40.190.290">
    <property type="match status" value="1"/>
</dbReference>
<evidence type="ECO:0000313" key="4">
    <source>
        <dbReference type="Proteomes" id="UP000619486"/>
    </source>
</evidence>
<dbReference type="AlphaFoldDB" id="A0A918LT75"/>
<dbReference type="EMBL" id="BMQQ01000018">
    <property type="protein sequence ID" value="GGT45915.1"/>
    <property type="molecule type" value="Genomic_DNA"/>
</dbReference>
<evidence type="ECO:0000256" key="1">
    <source>
        <dbReference type="SAM" id="MobiDB-lite"/>
    </source>
</evidence>
<accession>A0A918LT75</accession>
<evidence type="ECO:0000259" key="2">
    <source>
        <dbReference type="Pfam" id="PF03466"/>
    </source>
</evidence>
<dbReference type="Proteomes" id="UP000619486">
    <property type="component" value="Unassembled WGS sequence"/>
</dbReference>